<dbReference type="FunFam" id="3.40.1780.10:FF:000001">
    <property type="entry name" value="S-adenosylmethionine:tRNA ribosyltransferase-isomerase"/>
    <property type="match status" value="1"/>
</dbReference>
<sequence length="260" mass="29637">LRLWDVLVDPARKIRIGNKLYFGENDSMVAEVIDNTTSRGRTLRFLYDGPHDEFKKALYTLGETPLPRSIITRKVELEDAERFQSIFAKNEGAVTAPTANLHFSRELLKRLEIKGINFTYVTLHAGLGNFREIDVEDLTKHKMDSEQMFVSEETVNTVNHTRDNNKNICAVGTTVMRAIESTVSTDGHLKPYEGWTNKFIFPPYEFTVANSLISNFHMPFSTLLMITAAFGGYEQIMSVYETAIQEEYRFGTYGDALLIL</sequence>
<dbReference type="GO" id="GO:0005737">
    <property type="term" value="C:cytoplasm"/>
    <property type="evidence" value="ECO:0007669"/>
    <property type="project" value="UniProtKB-SubCell"/>
</dbReference>
<dbReference type="GO" id="GO:0051075">
    <property type="term" value="F:S-adenosylmethionine:tRNA ribosyltransferase-isomerase activity"/>
    <property type="evidence" value="ECO:0007669"/>
    <property type="project" value="UniProtKB-EC"/>
</dbReference>
<name>A0A5J4PEE5_9ZZZZ</name>
<evidence type="ECO:0000256" key="5">
    <source>
        <dbReference type="ARBA" id="ARBA00022691"/>
    </source>
</evidence>
<reference evidence="7" key="1">
    <citation type="submission" date="2019-03" db="EMBL/GenBank/DDBJ databases">
        <title>Single cell metagenomics reveals metabolic interactions within the superorganism composed of flagellate Streblomastix strix and complex community of Bacteroidetes bacteria on its surface.</title>
        <authorList>
            <person name="Treitli S.C."/>
            <person name="Kolisko M."/>
            <person name="Husnik F."/>
            <person name="Keeling P."/>
            <person name="Hampl V."/>
        </authorList>
    </citation>
    <scope>NUCLEOTIDE SEQUENCE</scope>
    <source>
        <strain evidence="7">STM</strain>
    </source>
</reference>
<dbReference type="AlphaFoldDB" id="A0A5J4PEE5"/>
<dbReference type="EC" id="2.4.99.17" evidence="7"/>
<evidence type="ECO:0000256" key="6">
    <source>
        <dbReference type="ARBA" id="ARBA00022785"/>
    </source>
</evidence>
<keyword evidence="7" id="KW-0413">Isomerase</keyword>
<evidence type="ECO:0000256" key="2">
    <source>
        <dbReference type="ARBA" id="ARBA00011245"/>
    </source>
</evidence>
<dbReference type="SUPFAM" id="SSF111337">
    <property type="entry name" value="QueA-like"/>
    <property type="match status" value="1"/>
</dbReference>
<protein>
    <submittedName>
        <fullName evidence="7">S-adenosylmethionine:tRNA ribosyltransferase-isomerase</fullName>
        <ecNumber evidence="7">2.4.99.17</ecNumber>
    </submittedName>
</protein>
<dbReference type="InterPro" id="IPR042118">
    <property type="entry name" value="QueA_dom1"/>
</dbReference>
<dbReference type="InterPro" id="IPR003699">
    <property type="entry name" value="QueA"/>
</dbReference>
<dbReference type="PANTHER" id="PTHR30307">
    <property type="entry name" value="S-ADENOSYLMETHIONINE:TRNA RIBOSYLTRANSFERASE-ISOMERASE"/>
    <property type="match status" value="1"/>
</dbReference>
<dbReference type="FunFam" id="2.40.10.240:FF:000002">
    <property type="entry name" value="S-adenosylmethionine:tRNA ribosyltransferase-isomerase"/>
    <property type="match status" value="1"/>
</dbReference>
<proteinExistence type="predicted"/>
<keyword evidence="5" id="KW-0949">S-adenosyl-L-methionine</keyword>
<dbReference type="EMBL" id="SNRY01008908">
    <property type="protein sequence ID" value="KAA6307796.1"/>
    <property type="molecule type" value="Genomic_DNA"/>
</dbReference>
<evidence type="ECO:0000256" key="1">
    <source>
        <dbReference type="ARBA" id="ARBA00004496"/>
    </source>
</evidence>
<keyword evidence="7" id="KW-0328">Glycosyltransferase</keyword>
<evidence type="ECO:0000256" key="3">
    <source>
        <dbReference type="ARBA" id="ARBA00022490"/>
    </source>
</evidence>
<keyword evidence="3" id="KW-0963">Cytoplasm</keyword>
<dbReference type="GO" id="GO:0008616">
    <property type="term" value="P:tRNA queuosine(34) biosynthetic process"/>
    <property type="evidence" value="ECO:0007669"/>
    <property type="project" value="UniProtKB-KW"/>
</dbReference>
<comment type="caution">
    <text evidence="7">The sequence shown here is derived from an EMBL/GenBank/DDBJ whole genome shotgun (WGS) entry which is preliminary data.</text>
</comment>
<keyword evidence="6" id="KW-0671">Queuosine biosynthesis</keyword>
<evidence type="ECO:0000256" key="4">
    <source>
        <dbReference type="ARBA" id="ARBA00022679"/>
    </source>
</evidence>
<evidence type="ECO:0000313" key="7">
    <source>
        <dbReference type="EMBL" id="KAA6307796.1"/>
    </source>
</evidence>
<accession>A0A5J4PEE5</accession>
<feature type="non-terminal residue" evidence="7">
    <location>
        <position position="260"/>
    </location>
</feature>
<keyword evidence="4 7" id="KW-0808">Transferase</keyword>
<dbReference type="InterPro" id="IPR036100">
    <property type="entry name" value="QueA_sf"/>
</dbReference>
<dbReference type="PANTHER" id="PTHR30307:SF0">
    <property type="entry name" value="S-ADENOSYLMETHIONINE:TRNA RIBOSYLTRANSFERASE-ISOMERASE"/>
    <property type="match status" value="1"/>
</dbReference>
<dbReference type="Gene3D" id="2.40.10.240">
    <property type="entry name" value="QueA-like"/>
    <property type="match status" value="1"/>
</dbReference>
<organism evidence="7">
    <name type="scientific">termite gut metagenome</name>
    <dbReference type="NCBI Taxonomy" id="433724"/>
    <lineage>
        <taxon>unclassified sequences</taxon>
        <taxon>metagenomes</taxon>
        <taxon>organismal metagenomes</taxon>
    </lineage>
</organism>
<gene>
    <name evidence="7" type="ORF">EZS27_040532</name>
</gene>
<dbReference type="Pfam" id="PF02547">
    <property type="entry name" value="Queuosine_synth"/>
    <property type="match status" value="1"/>
</dbReference>
<feature type="non-terminal residue" evidence="7">
    <location>
        <position position="1"/>
    </location>
</feature>
<dbReference type="InterPro" id="IPR042119">
    <property type="entry name" value="QueA_dom2"/>
</dbReference>
<dbReference type="Gene3D" id="3.40.1780.10">
    <property type="entry name" value="QueA-like"/>
    <property type="match status" value="1"/>
</dbReference>
<comment type="subcellular location">
    <subcellularLocation>
        <location evidence="1">Cytoplasm</location>
    </subcellularLocation>
</comment>
<comment type="subunit">
    <text evidence="2">Monomer.</text>
</comment>